<proteinExistence type="predicted"/>
<gene>
    <name evidence="3" type="ORF">ACFPRA_06925</name>
</gene>
<evidence type="ECO:0000256" key="1">
    <source>
        <dbReference type="SAM" id="MobiDB-lite"/>
    </source>
</evidence>
<evidence type="ECO:0008006" key="5">
    <source>
        <dbReference type="Google" id="ProtNLM"/>
    </source>
</evidence>
<keyword evidence="2" id="KW-0732">Signal</keyword>
<dbReference type="EMBL" id="JBHSNO010000005">
    <property type="protein sequence ID" value="MFC5588612.1"/>
    <property type="molecule type" value="Genomic_DNA"/>
</dbReference>
<feature type="compositionally biased region" description="Polar residues" evidence="1">
    <location>
        <begin position="22"/>
        <end position="31"/>
    </location>
</feature>
<evidence type="ECO:0000313" key="3">
    <source>
        <dbReference type="EMBL" id="MFC5588612.1"/>
    </source>
</evidence>
<protein>
    <recommendedName>
        <fullName evidence="5">Lipoprotein</fullName>
    </recommendedName>
</protein>
<accession>A0ABW0TGV6</accession>
<feature type="region of interest" description="Disordered" evidence="1">
    <location>
        <begin position="22"/>
        <end position="67"/>
    </location>
</feature>
<dbReference type="Proteomes" id="UP001596109">
    <property type="component" value="Unassembled WGS sequence"/>
</dbReference>
<evidence type="ECO:0000256" key="2">
    <source>
        <dbReference type="SAM" id="SignalP"/>
    </source>
</evidence>
<comment type="caution">
    <text evidence="3">The sequence shown here is derived from an EMBL/GenBank/DDBJ whole genome shotgun (WGS) entry which is preliminary data.</text>
</comment>
<keyword evidence="4" id="KW-1185">Reference proteome</keyword>
<feature type="signal peptide" evidence="2">
    <location>
        <begin position="1"/>
        <end position="20"/>
    </location>
</feature>
<organism evidence="3 4">
    <name type="scientific">Sporosarcina soli</name>
    <dbReference type="NCBI Taxonomy" id="334736"/>
    <lineage>
        <taxon>Bacteria</taxon>
        <taxon>Bacillati</taxon>
        <taxon>Bacillota</taxon>
        <taxon>Bacilli</taxon>
        <taxon>Bacillales</taxon>
        <taxon>Caryophanaceae</taxon>
        <taxon>Sporosarcina</taxon>
    </lineage>
</organism>
<evidence type="ECO:0000313" key="4">
    <source>
        <dbReference type="Proteomes" id="UP001596109"/>
    </source>
</evidence>
<dbReference type="RefSeq" id="WP_381432049.1">
    <property type="nucleotide sequence ID" value="NZ_JBHSNO010000005.1"/>
</dbReference>
<reference evidence="4" key="1">
    <citation type="journal article" date="2019" name="Int. J. Syst. Evol. Microbiol.">
        <title>The Global Catalogue of Microorganisms (GCM) 10K type strain sequencing project: providing services to taxonomists for standard genome sequencing and annotation.</title>
        <authorList>
            <consortium name="The Broad Institute Genomics Platform"/>
            <consortium name="The Broad Institute Genome Sequencing Center for Infectious Disease"/>
            <person name="Wu L."/>
            <person name="Ma J."/>
        </authorList>
    </citation>
    <scope>NUCLEOTIDE SEQUENCE [LARGE SCALE GENOMIC DNA]</scope>
    <source>
        <strain evidence="4">CGMCC 4.1434</strain>
    </source>
</reference>
<feature type="chain" id="PRO_5045967621" description="Lipoprotein" evidence="2">
    <location>
        <begin position="21"/>
        <end position="213"/>
    </location>
</feature>
<sequence length="213" mass="23030">MKSKWNLLFASAAIALLLSACGTDQSNGTPNDTTDDTPEVENGSSVENDGEDVEEPETDVQKENEEDVLKDAVPTASDAQNYTISVLPNYTLTSEEPGKDSLLADDNEAVFMRIETAPKEEGTYDYFTENLTAILEASSGGVAPTEVTDTTLIPSGEGIENAKVFSVQAESGPVTGIVFERGNMVVRLTIFDSSKEEHFNQFLKMSETIVEQS</sequence>
<dbReference type="PROSITE" id="PS51257">
    <property type="entry name" value="PROKAR_LIPOPROTEIN"/>
    <property type="match status" value="1"/>
</dbReference>
<name>A0ABW0TGV6_9BACL</name>
<feature type="compositionally biased region" description="Acidic residues" evidence="1">
    <location>
        <begin position="48"/>
        <end position="58"/>
    </location>
</feature>